<dbReference type="EMBL" id="SGPJ01000128">
    <property type="protein sequence ID" value="THG98245.1"/>
    <property type="molecule type" value="Genomic_DNA"/>
</dbReference>
<reference evidence="2 3" key="1">
    <citation type="submission" date="2019-02" db="EMBL/GenBank/DDBJ databases">
        <title>Genome sequencing of the rare red list fungi Phlebia centrifuga.</title>
        <authorList>
            <person name="Buettner E."/>
            <person name="Kellner H."/>
        </authorList>
    </citation>
    <scope>NUCLEOTIDE SEQUENCE [LARGE SCALE GENOMIC DNA]</scope>
    <source>
        <strain evidence="2 3">DSM 108282</strain>
    </source>
</reference>
<evidence type="ECO:0000313" key="3">
    <source>
        <dbReference type="Proteomes" id="UP000309038"/>
    </source>
</evidence>
<name>A0A4S4KIS1_9APHY</name>
<feature type="region of interest" description="Disordered" evidence="1">
    <location>
        <begin position="69"/>
        <end position="92"/>
    </location>
</feature>
<keyword evidence="3" id="KW-1185">Reference proteome</keyword>
<evidence type="ECO:0000256" key="1">
    <source>
        <dbReference type="SAM" id="MobiDB-lite"/>
    </source>
</evidence>
<organism evidence="2 3">
    <name type="scientific">Hermanssonia centrifuga</name>
    <dbReference type="NCBI Taxonomy" id="98765"/>
    <lineage>
        <taxon>Eukaryota</taxon>
        <taxon>Fungi</taxon>
        <taxon>Dikarya</taxon>
        <taxon>Basidiomycota</taxon>
        <taxon>Agaricomycotina</taxon>
        <taxon>Agaricomycetes</taxon>
        <taxon>Polyporales</taxon>
        <taxon>Meruliaceae</taxon>
        <taxon>Hermanssonia</taxon>
    </lineage>
</organism>
<comment type="caution">
    <text evidence="2">The sequence shown here is derived from an EMBL/GenBank/DDBJ whole genome shotgun (WGS) entry which is preliminary data.</text>
</comment>
<protein>
    <submittedName>
        <fullName evidence="2">Uncharacterized protein</fullName>
    </submittedName>
</protein>
<gene>
    <name evidence="2" type="ORF">EW026_g3904</name>
</gene>
<accession>A0A4S4KIS1</accession>
<sequence>MQELPVAVAAFQAQLLDLEINPMSESGENQQGNTWVKHNLHITKDYEYHNKDGSYYCRYRDGSAIFRTPDGHEHPYPINAPVLEDPAGEAEF</sequence>
<dbReference type="Proteomes" id="UP000309038">
    <property type="component" value="Unassembled WGS sequence"/>
</dbReference>
<proteinExistence type="predicted"/>
<evidence type="ECO:0000313" key="2">
    <source>
        <dbReference type="EMBL" id="THG98245.1"/>
    </source>
</evidence>
<dbReference type="AlphaFoldDB" id="A0A4S4KIS1"/>